<keyword evidence="1" id="KW-1133">Transmembrane helix</keyword>
<accession>G1WHQ2</accession>
<dbReference type="EMBL" id="ADLS01000011">
    <property type="protein sequence ID" value="EGX71477.1"/>
    <property type="molecule type" value="Genomic_DNA"/>
</dbReference>
<proteinExistence type="predicted"/>
<evidence type="ECO:0000256" key="1">
    <source>
        <dbReference type="SAM" id="Phobius"/>
    </source>
</evidence>
<sequence length="54" mass="5824">MVKEVFVMKAANNTMDGIAYGMSMGQMALVLIVMAVLSLGMLWLMANASMHSTL</sequence>
<dbReference type="AlphaFoldDB" id="G1WHQ2"/>
<dbReference type="STRING" id="742742.HMPREF9452_00865"/>
<keyword evidence="1" id="KW-0472">Membrane</keyword>
<gene>
    <name evidence="2" type="ORF">HMPREF9452_00865</name>
</gene>
<organism evidence="2 3">
    <name type="scientific">Collinsella tanakaei YIT 12063</name>
    <dbReference type="NCBI Taxonomy" id="742742"/>
    <lineage>
        <taxon>Bacteria</taxon>
        <taxon>Bacillati</taxon>
        <taxon>Actinomycetota</taxon>
        <taxon>Coriobacteriia</taxon>
        <taxon>Coriobacteriales</taxon>
        <taxon>Coriobacteriaceae</taxon>
        <taxon>Collinsella</taxon>
    </lineage>
</organism>
<comment type="caution">
    <text evidence="2">The sequence shown here is derived from an EMBL/GenBank/DDBJ whole genome shotgun (WGS) entry which is preliminary data.</text>
</comment>
<feature type="transmembrane region" description="Helical" evidence="1">
    <location>
        <begin position="20"/>
        <end position="44"/>
    </location>
</feature>
<dbReference type="PATRIC" id="fig|742742.3.peg.835"/>
<dbReference type="HOGENOM" id="CLU_3042340_0_0_11"/>
<reference evidence="2 3" key="1">
    <citation type="submission" date="2011-06" db="EMBL/GenBank/DDBJ databases">
        <title>The Genome Sequence of Collinsella tanakaei YIT 12063.</title>
        <authorList>
            <consortium name="The Broad Institute Genome Sequencing Platform"/>
            <person name="Earl A."/>
            <person name="Ward D."/>
            <person name="Feldgarden M."/>
            <person name="Gevers D."/>
            <person name="Morotomi M."/>
            <person name="Young S.K."/>
            <person name="Zeng Q."/>
            <person name="Gargeya S."/>
            <person name="Fitzgerald M."/>
            <person name="Haas B."/>
            <person name="Abouelleil A."/>
            <person name="Alvarado L."/>
            <person name="Arachchi H.M."/>
            <person name="Berlin A."/>
            <person name="Brown A."/>
            <person name="Chapman S.B."/>
            <person name="Chen Z."/>
            <person name="Dunbar C."/>
            <person name="Freedman E."/>
            <person name="Gearin G."/>
            <person name="Gellesch M."/>
            <person name="Goldberg J."/>
            <person name="Griggs A."/>
            <person name="Gujja S."/>
            <person name="Heiman D."/>
            <person name="Howarth C."/>
            <person name="Larson L."/>
            <person name="Lui A."/>
            <person name="MacDonald P.J.P."/>
            <person name="Mehta T."/>
            <person name="Montmayeur A."/>
            <person name="Murphy C."/>
            <person name="Neiman D."/>
            <person name="Pearson M."/>
            <person name="Priest M."/>
            <person name="Roberts A."/>
            <person name="Saif S."/>
            <person name="Shea T."/>
            <person name="Shenoy N."/>
            <person name="Sisk P."/>
            <person name="Stolte C."/>
            <person name="Sykes S."/>
            <person name="Wortman J."/>
            <person name="Nusbaum C."/>
            <person name="Birren B."/>
        </authorList>
    </citation>
    <scope>NUCLEOTIDE SEQUENCE [LARGE SCALE GENOMIC DNA]</scope>
    <source>
        <strain evidence="2 3">YIT 12063</strain>
    </source>
</reference>
<evidence type="ECO:0000313" key="3">
    <source>
        <dbReference type="Proteomes" id="UP000004830"/>
    </source>
</evidence>
<protein>
    <submittedName>
        <fullName evidence="2">Uncharacterized protein</fullName>
    </submittedName>
</protein>
<evidence type="ECO:0000313" key="2">
    <source>
        <dbReference type="EMBL" id="EGX71477.1"/>
    </source>
</evidence>
<name>G1WHQ2_9ACTN</name>
<keyword evidence="1" id="KW-0812">Transmembrane</keyword>
<keyword evidence="3" id="KW-1185">Reference proteome</keyword>
<dbReference type="Proteomes" id="UP000004830">
    <property type="component" value="Unassembled WGS sequence"/>
</dbReference>